<dbReference type="Proteomes" id="UP000321570">
    <property type="component" value="Unassembled WGS sequence"/>
</dbReference>
<organism evidence="1 2">
    <name type="scientific">Hymenolepis diminuta</name>
    <name type="common">Rat tapeworm</name>
    <dbReference type="NCBI Taxonomy" id="6216"/>
    <lineage>
        <taxon>Eukaryota</taxon>
        <taxon>Metazoa</taxon>
        <taxon>Spiralia</taxon>
        <taxon>Lophotrochozoa</taxon>
        <taxon>Platyhelminthes</taxon>
        <taxon>Cestoda</taxon>
        <taxon>Eucestoda</taxon>
        <taxon>Cyclophyllidea</taxon>
        <taxon>Hymenolepididae</taxon>
        <taxon>Hymenolepis</taxon>
    </lineage>
</organism>
<evidence type="ECO:0000313" key="2">
    <source>
        <dbReference type="Proteomes" id="UP000321570"/>
    </source>
</evidence>
<sequence>MSKFIDHPEEYVSEENGPTFLKLPPLRMAILGPTGSGKTLHGRQIANQFDLIHVSFRQLLQDVMMRSM</sequence>
<feature type="non-terminal residue" evidence="1">
    <location>
        <position position="68"/>
    </location>
</feature>
<accession>A0A564YN21</accession>
<reference evidence="1 2" key="1">
    <citation type="submission" date="2019-07" db="EMBL/GenBank/DDBJ databases">
        <authorList>
            <person name="Jastrzebski P J."/>
            <person name="Paukszto L."/>
            <person name="Jastrzebski P J."/>
        </authorList>
    </citation>
    <scope>NUCLEOTIDE SEQUENCE [LARGE SCALE GENOMIC DNA]</scope>
    <source>
        <strain evidence="1 2">WMS-il1</strain>
    </source>
</reference>
<evidence type="ECO:0000313" key="1">
    <source>
        <dbReference type="EMBL" id="VUZ47934.1"/>
    </source>
</evidence>
<name>A0A564YN21_HYMDI</name>
<protein>
    <recommendedName>
        <fullName evidence="3">Nucleoside-diphosphate kinase</fullName>
    </recommendedName>
</protein>
<dbReference type="AlphaFoldDB" id="A0A564YN21"/>
<keyword evidence="2" id="KW-1185">Reference proteome</keyword>
<gene>
    <name evidence="1" type="ORF">WMSIL1_LOCUS7449</name>
</gene>
<proteinExistence type="predicted"/>
<dbReference type="Gene3D" id="3.40.50.300">
    <property type="entry name" value="P-loop containing nucleotide triphosphate hydrolases"/>
    <property type="match status" value="1"/>
</dbReference>
<dbReference type="SUPFAM" id="SSF52540">
    <property type="entry name" value="P-loop containing nucleoside triphosphate hydrolases"/>
    <property type="match status" value="1"/>
</dbReference>
<evidence type="ECO:0008006" key="3">
    <source>
        <dbReference type="Google" id="ProtNLM"/>
    </source>
</evidence>
<dbReference type="EMBL" id="CABIJS010000256">
    <property type="protein sequence ID" value="VUZ47934.1"/>
    <property type="molecule type" value="Genomic_DNA"/>
</dbReference>
<dbReference type="InterPro" id="IPR027417">
    <property type="entry name" value="P-loop_NTPase"/>
</dbReference>